<dbReference type="RefSeq" id="WP_204013440.1">
    <property type="nucleotide sequence ID" value="NZ_BOPG01000120.1"/>
</dbReference>
<dbReference type="Pfam" id="PF07228">
    <property type="entry name" value="SpoIIE"/>
    <property type="match status" value="1"/>
</dbReference>
<dbReference type="Gene3D" id="3.60.40.10">
    <property type="entry name" value="PPM-type phosphatase domain"/>
    <property type="match status" value="1"/>
</dbReference>
<dbReference type="InterPro" id="IPR001932">
    <property type="entry name" value="PPM-type_phosphatase-like_dom"/>
</dbReference>
<evidence type="ECO:0000313" key="3">
    <source>
        <dbReference type="EMBL" id="GIJ64538.1"/>
    </source>
</evidence>
<dbReference type="SUPFAM" id="SSF81606">
    <property type="entry name" value="PP2C-like"/>
    <property type="match status" value="1"/>
</dbReference>
<dbReference type="AlphaFoldDB" id="A0A8J3ZMW2"/>
<proteinExistence type="predicted"/>
<dbReference type="GO" id="GO:0016791">
    <property type="term" value="F:phosphatase activity"/>
    <property type="evidence" value="ECO:0007669"/>
    <property type="project" value="TreeGrafter"/>
</dbReference>
<protein>
    <recommendedName>
        <fullName evidence="2">PPM-type phosphatase domain-containing protein</fullName>
    </recommendedName>
</protein>
<evidence type="ECO:0000259" key="2">
    <source>
        <dbReference type="SMART" id="SM00331"/>
    </source>
</evidence>
<dbReference type="InterPro" id="IPR052016">
    <property type="entry name" value="Bact_Sigma-Reg"/>
</dbReference>
<dbReference type="PANTHER" id="PTHR43156">
    <property type="entry name" value="STAGE II SPORULATION PROTEIN E-RELATED"/>
    <property type="match status" value="1"/>
</dbReference>
<accession>A0A8J3ZMW2</accession>
<name>A0A8J3ZMW2_9ACTN</name>
<dbReference type="Proteomes" id="UP000612585">
    <property type="component" value="Unassembled WGS sequence"/>
</dbReference>
<feature type="domain" description="PPM-type phosphatase" evidence="2">
    <location>
        <begin position="176"/>
        <end position="394"/>
    </location>
</feature>
<comment type="caution">
    <text evidence="3">The sequence shown here is derived from an EMBL/GenBank/DDBJ whole genome shotgun (WGS) entry which is preliminary data.</text>
</comment>
<dbReference type="EMBL" id="BOPG01000120">
    <property type="protein sequence ID" value="GIJ64538.1"/>
    <property type="molecule type" value="Genomic_DNA"/>
</dbReference>
<dbReference type="InterPro" id="IPR036457">
    <property type="entry name" value="PPM-type-like_dom_sf"/>
</dbReference>
<sequence>MTVDNAVRARNALQRLVLGCTGVIPGELPRLAEEAAADLGVTSMTMLVVDYAQTFLATFTTVAGTVGGDVERIPIEGTLAGRAYALGEMTESPSGDRLYVPMIDCGHRIGVLEVVTTGSLDPADRETCAAIATVLGHLITSRRLYGDAIERLRRGLPLQLATEIVWSLLPPLTLTTPEAEVTGILEPCYEVGGDGFDYAIGDGTLHVALFDAVGHGIAASAMTTMAINAYRNARRCGLDLPDTYRSIDKWLHARHPDQFVTAVLAELDLASGVLRTISAGHPGGLLLRDGQRVKDLAAPTALPLGLSGLAGTSPEIVEEALEPGDHVLFFTDGVIEARSADGEFFGQQRLVDFVVRTLADRMRAAETMRRLIRAILDHQYEQLQDDATAVLVGWVGR</sequence>
<dbReference type="SMART" id="SM00331">
    <property type="entry name" value="PP2C_SIG"/>
    <property type="match status" value="1"/>
</dbReference>
<organism evidence="3 4">
    <name type="scientific">Virgisporangium aurantiacum</name>
    <dbReference type="NCBI Taxonomy" id="175570"/>
    <lineage>
        <taxon>Bacteria</taxon>
        <taxon>Bacillati</taxon>
        <taxon>Actinomycetota</taxon>
        <taxon>Actinomycetes</taxon>
        <taxon>Micromonosporales</taxon>
        <taxon>Micromonosporaceae</taxon>
        <taxon>Virgisporangium</taxon>
    </lineage>
</organism>
<reference evidence="3" key="1">
    <citation type="submission" date="2021-01" db="EMBL/GenBank/DDBJ databases">
        <title>Whole genome shotgun sequence of Virgisporangium aurantiacum NBRC 16421.</title>
        <authorList>
            <person name="Komaki H."/>
            <person name="Tamura T."/>
        </authorList>
    </citation>
    <scope>NUCLEOTIDE SEQUENCE</scope>
    <source>
        <strain evidence="3">NBRC 16421</strain>
    </source>
</reference>
<keyword evidence="1" id="KW-0378">Hydrolase</keyword>
<evidence type="ECO:0000256" key="1">
    <source>
        <dbReference type="ARBA" id="ARBA00022801"/>
    </source>
</evidence>
<dbReference type="SUPFAM" id="SSF55781">
    <property type="entry name" value="GAF domain-like"/>
    <property type="match status" value="1"/>
</dbReference>
<evidence type="ECO:0000313" key="4">
    <source>
        <dbReference type="Proteomes" id="UP000612585"/>
    </source>
</evidence>
<dbReference type="PANTHER" id="PTHR43156:SF2">
    <property type="entry name" value="STAGE II SPORULATION PROTEIN E"/>
    <property type="match status" value="1"/>
</dbReference>
<gene>
    <name evidence="3" type="ORF">Vau01_120540</name>
</gene>
<keyword evidence="4" id="KW-1185">Reference proteome</keyword>